<keyword evidence="4" id="KW-1185">Reference proteome</keyword>
<reference evidence="3 4" key="1">
    <citation type="submission" date="2018-07" db="EMBL/GenBank/DDBJ databases">
        <title>Genomic Encyclopedia of Type Strains, Phase IV (KMG-IV): sequencing the most valuable type-strain genomes for metagenomic binning, comparative biology and taxonomic classification.</title>
        <authorList>
            <person name="Goeker M."/>
        </authorList>
    </citation>
    <scope>NUCLEOTIDE SEQUENCE [LARGE SCALE GENOMIC DNA]</scope>
    <source>
        <strain evidence="3 4">DSM 4134</strain>
    </source>
</reference>
<evidence type="ECO:0000313" key="3">
    <source>
        <dbReference type="EMBL" id="REE05618.1"/>
    </source>
</evidence>
<organism evidence="3 4">
    <name type="scientific">Marinoscillum furvescens DSM 4134</name>
    <dbReference type="NCBI Taxonomy" id="1122208"/>
    <lineage>
        <taxon>Bacteria</taxon>
        <taxon>Pseudomonadati</taxon>
        <taxon>Bacteroidota</taxon>
        <taxon>Cytophagia</taxon>
        <taxon>Cytophagales</taxon>
        <taxon>Reichenbachiellaceae</taxon>
        <taxon>Marinoscillum</taxon>
    </lineage>
</organism>
<protein>
    <submittedName>
        <fullName evidence="3">Alginate export protein</fullName>
    </submittedName>
</protein>
<dbReference type="Pfam" id="PF13372">
    <property type="entry name" value="Alginate_exp"/>
    <property type="match status" value="1"/>
</dbReference>
<evidence type="ECO:0000256" key="1">
    <source>
        <dbReference type="SAM" id="SignalP"/>
    </source>
</evidence>
<evidence type="ECO:0000259" key="2">
    <source>
        <dbReference type="Pfam" id="PF13372"/>
    </source>
</evidence>
<dbReference type="EMBL" id="QREG01000001">
    <property type="protein sequence ID" value="REE05618.1"/>
    <property type="molecule type" value="Genomic_DNA"/>
</dbReference>
<dbReference type="InterPro" id="IPR025388">
    <property type="entry name" value="Alginate_export_dom"/>
</dbReference>
<feature type="signal peptide" evidence="1">
    <location>
        <begin position="1"/>
        <end position="29"/>
    </location>
</feature>
<dbReference type="AlphaFoldDB" id="A0A3D9LG58"/>
<gene>
    <name evidence="3" type="ORF">C7460_101135</name>
</gene>
<dbReference type="Proteomes" id="UP000256779">
    <property type="component" value="Unassembled WGS sequence"/>
</dbReference>
<proteinExistence type="predicted"/>
<name>A0A3D9LG58_MARFU</name>
<accession>A0A3D9LG58</accession>
<feature type="chain" id="PRO_5017652170" evidence="1">
    <location>
        <begin position="30"/>
        <end position="429"/>
    </location>
</feature>
<feature type="domain" description="Alginate export" evidence="2">
    <location>
        <begin position="32"/>
        <end position="401"/>
    </location>
</feature>
<keyword evidence="1" id="KW-0732">Signal</keyword>
<evidence type="ECO:0000313" key="4">
    <source>
        <dbReference type="Proteomes" id="UP000256779"/>
    </source>
</evidence>
<comment type="caution">
    <text evidence="3">The sequence shown here is derived from an EMBL/GenBank/DDBJ whole genome shotgun (WGS) entry which is preliminary data.</text>
</comment>
<sequence length="429" mass="47785">MITAKHKDMNKLAYLTVLLLGLLSYNATAQFSITGEVRPRTEFRNGFKTLTDESREASFFTEQRSRLYFNYSDSTFKFKLAFQDIRFWGETPQIFKEEYGKTFISEAWGQYYFSPAFSVKVGRQIISYDNQRFLGGLEWAQQGRRHDALLFLYEKGATKLHTGLAYNQDDDVPEPAFLQGDGAGYYSVGGNYKTFQYAWYNQSFETGSLSLLAFNAGYQNPDTTVSFKQTFGLVASKKLGGLKLAGDFYYQTGELGTSKVNAMLAGINATLATPVTPLTIGVEYISGKDDDDTSSDITNFSPDFGTNHAHNGFMDYFFVGPANGNVGVTDIYLKTSFQVAGGALKAHIHEFMTGSTQLNAEGQELGKTMGTEVDLVYAKKLKGGVVWNLGYSQLFATDTMEALRGGDKSALQCWAWTMITFKPTFFTSK</sequence>